<keyword evidence="3" id="KW-1185">Reference proteome</keyword>
<evidence type="ECO:0000313" key="2">
    <source>
        <dbReference type="EMBL" id="MBW6531350.1"/>
    </source>
</evidence>
<keyword evidence="1" id="KW-0472">Membrane</keyword>
<dbReference type="Proteomes" id="UP000759103">
    <property type="component" value="Unassembled WGS sequence"/>
</dbReference>
<reference evidence="2 3" key="1">
    <citation type="submission" date="2021-07" db="EMBL/GenBank/DDBJ databases">
        <title>Sphingomonas sp.</title>
        <authorList>
            <person name="Feng G."/>
            <person name="Li J."/>
            <person name="Pan M."/>
        </authorList>
    </citation>
    <scope>NUCLEOTIDE SEQUENCE [LARGE SCALE GENOMIC DNA]</scope>
    <source>
        <strain evidence="2 3">RRHST34</strain>
    </source>
</reference>
<dbReference type="InterPro" id="IPR005625">
    <property type="entry name" value="PepSY-ass_TM"/>
</dbReference>
<protein>
    <submittedName>
        <fullName evidence="2">PepSY domain-containing protein</fullName>
    </submittedName>
</protein>
<dbReference type="PANTHER" id="PTHR34219:SF3">
    <property type="entry name" value="BLL7967 PROTEIN"/>
    <property type="match status" value="1"/>
</dbReference>
<dbReference type="Pfam" id="PF03929">
    <property type="entry name" value="PepSY_TM"/>
    <property type="match status" value="1"/>
</dbReference>
<proteinExistence type="predicted"/>
<gene>
    <name evidence="2" type="ORF">KZ820_11450</name>
</gene>
<accession>A0ABS7BPA3</accession>
<feature type="transmembrane region" description="Helical" evidence="1">
    <location>
        <begin position="12"/>
        <end position="31"/>
    </location>
</feature>
<organism evidence="2 3">
    <name type="scientific">Sphingomonas citri</name>
    <dbReference type="NCBI Taxonomy" id="2862499"/>
    <lineage>
        <taxon>Bacteria</taxon>
        <taxon>Pseudomonadati</taxon>
        <taxon>Pseudomonadota</taxon>
        <taxon>Alphaproteobacteria</taxon>
        <taxon>Sphingomonadales</taxon>
        <taxon>Sphingomonadaceae</taxon>
        <taxon>Sphingomonas</taxon>
    </lineage>
</organism>
<comment type="caution">
    <text evidence="2">The sequence shown here is derived from an EMBL/GenBank/DDBJ whole genome shotgun (WGS) entry which is preliminary data.</text>
</comment>
<name>A0ABS7BPA3_9SPHN</name>
<feature type="transmembrane region" description="Helical" evidence="1">
    <location>
        <begin position="175"/>
        <end position="198"/>
    </location>
</feature>
<keyword evidence="1" id="KW-1133">Transmembrane helix</keyword>
<dbReference type="EMBL" id="JAHXZN010000003">
    <property type="protein sequence ID" value="MBW6531350.1"/>
    <property type="molecule type" value="Genomic_DNA"/>
</dbReference>
<keyword evidence="1" id="KW-0812">Transmembrane</keyword>
<dbReference type="RefSeq" id="WP_219748741.1">
    <property type="nucleotide sequence ID" value="NZ_JAHXZN010000003.1"/>
</dbReference>
<sequence>MRALALLHRWVGAIVGVLLALLGVTGALLVWRDTLTVVPHVRDAVSRDPAALARVLDALAGGARPLDRVTLAGEGLGVHQVVFRDGGGAYLSQSGEVVARWSSAWQRPELLLFDLHHRLLLGELGETVNGVAALVGLVLVVSGVVLWWRTRMRFRPRLWPARMTSGAIVHHHRDLGVLTAPLLALSLLTGAMMALPAVERLLLAPLGMSDRARPPKLVTTDTTPATPTRFGPLLVAAARRFPGAEVRRVQWPRDAGAPLALRLRQPFEWTPNGRTFVYADPAMLAIVGVADPAVGGAHEHAREKLYPLHAAKVGGLAWKLAITASGLALALLGSLAVYGFWATRARVSAARRRRRSVTSRKRIAL</sequence>
<evidence type="ECO:0000256" key="1">
    <source>
        <dbReference type="SAM" id="Phobius"/>
    </source>
</evidence>
<feature type="transmembrane region" description="Helical" evidence="1">
    <location>
        <begin position="316"/>
        <end position="343"/>
    </location>
</feature>
<evidence type="ECO:0000313" key="3">
    <source>
        <dbReference type="Proteomes" id="UP000759103"/>
    </source>
</evidence>
<feature type="transmembrane region" description="Helical" evidence="1">
    <location>
        <begin position="128"/>
        <end position="148"/>
    </location>
</feature>
<dbReference type="PANTHER" id="PTHR34219">
    <property type="entry name" value="IRON-REGULATED INNER MEMBRANE PROTEIN-RELATED"/>
    <property type="match status" value="1"/>
</dbReference>